<dbReference type="AlphaFoldDB" id="A0A225VUR2"/>
<name>A0A225VUR2_9STRA</name>
<evidence type="ECO:0000313" key="2">
    <source>
        <dbReference type="Proteomes" id="UP000198211"/>
    </source>
</evidence>
<keyword evidence="2" id="KW-1185">Reference proteome</keyword>
<dbReference type="OrthoDB" id="93803at2759"/>
<evidence type="ECO:0000313" key="1">
    <source>
        <dbReference type="EMBL" id="OWZ08638.1"/>
    </source>
</evidence>
<reference evidence="2" key="1">
    <citation type="submission" date="2017-03" db="EMBL/GenBank/DDBJ databases">
        <title>Phytopthora megakarya and P. palmivora, two closely related causual agents of cacao black pod achieved similar genome size and gene model numbers by different mechanisms.</title>
        <authorList>
            <person name="Ali S."/>
            <person name="Shao J."/>
            <person name="Larry D.J."/>
            <person name="Kronmiller B."/>
            <person name="Shen D."/>
            <person name="Strem M.D."/>
            <person name="Melnick R.L."/>
            <person name="Guiltinan M.J."/>
            <person name="Tyler B.M."/>
            <person name="Meinhardt L.W."/>
            <person name="Bailey B.A."/>
        </authorList>
    </citation>
    <scope>NUCLEOTIDE SEQUENCE [LARGE SCALE GENOMIC DNA]</scope>
    <source>
        <strain evidence="2">zdho120</strain>
    </source>
</reference>
<gene>
    <name evidence="1" type="ORF">PHMEG_00018784</name>
</gene>
<comment type="caution">
    <text evidence="1">The sequence shown here is derived from an EMBL/GenBank/DDBJ whole genome shotgun (WGS) entry which is preliminary data.</text>
</comment>
<sequence>WKVFHTPPAFASTSNPIGSFNAALKHDYTLRVRMKKGTLLRRLLVCCTNVSAAARPFAVDPEPSVTLMRRANEIRRAGMLYQQLCSRRSIAFLLNNGADQDAPAQDVVRVLSRRITHIYDPEVKRSLEALPIPAQLGEQTARMKIEDLGGP</sequence>
<dbReference type="Proteomes" id="UP000198211">
    <property type="component" value="Unassembled WGS sequence"/>
</dbReference>
<accession>A0A225VUR2</accession>
<proteinExistence type="predicted"/>
<feature type="non-terminal residue" evidence="1">
    <location>
        <position position="1"/>
    </location>
</feature>
<dbReference type="EMBL" id="NBNE01003077">
    <property type="protein sequence ID" value="OWZ08638.1"/>
    <property type="molecule type" value="Genomic_DNA"/>
</dbReference>
<protein>
    <submittedName>
        <fullName evidence="1">Uncharacterized protein</fullName>
    </submittedName>
</protein>
<organism evidence="1 2">
    <name type="scientific">Phytophthora megakarya</name>
    <dbReference type="NCBI Taxonomy" id="4795"/>
    <lineage>
        <taxon>Eukaryota</taxon>
        <taxon>Sar</taxon>
        <taxon>Stramenopiles</taxon>
        <taxon>Oomycota</taxon>
        <taxon>Peronosporomycetes</taxon>
        <taxon>Peronosporales</taxon>
        <taxon>Peronosporaceae</taxon>
        <taxon>Phytophthora</taxon>
    </lineage>
</organism>